<keyword evidence="3" id="KW-0863">Zinc-finger</keyword>
<accession>A0A7S1X9T4</accession>
<proteinExistence type="predicted"/>
<reference evidence="8" key="1">
    <citation type="submission" date="2021-01" db="EMBL/GenBank/DDBJ databases">
        <authorList>
            <person name="Corre E."/>
            <person name="Pelletier E."/>
            <person name="Niang G."/>
            <person name="Scheremetjew M."/>
            <person name="Finn R."/>
            <person name="Kale V."/>
            <person name="Holt S."/>
            <person name="Cochrane G."/>
            <person name="Meng A."/>
            <person name="Brown T."/>
            <person name="Cohen L."/>
        </authorList>
    </citation>
    <scope>NUCLEOTIDE SEQUENCE</scope>
    <source>
        <strain evidence="8">PLY429</strain>
    </source>
</reference>
<evidence type="ECO:0000256" key="1">
    <source>
        <dbReference type="ARBA" id="ARBA00004123"/>
    </source>
</evidence>
<dbReference type="PANTHER" id="PTHR46481">
    <property type="entry name" value="ZINC FINGER BED DOMAIN-CONTAINING PROTEIN 4"/>
    <property type="match status" value="1"/>
</dbReference>
<dbReference type="InterPro" id="IPR052035">
    <property type="entry name" value="ZnF_BED_domain_contain"/>
</dbReference>
<keyword evidence="2" id="KW-0479">Metal-binding</keyword>
<evidence type="ECO:0000256" key="2">
    <source>
        <dbReference type="ARBA" id="ARBA00022723"/>
    </source>
</evidence>
<feature type="compositionally biased region" description="Acidic residues" evidence="6">
    <location>
        <begin position="24"/>
        <end position="34"/>
    </location>
</feature>
<dbReference type="Pfam" id="PF05699">
    <property type="entry name" value="Dimer_Tnp_hAT"/>
    <property type="match status" value="1"/>
</dbReference>
<dbReference type="SUPFAM" id="SSF53098">
    <property type="entry name" value="Ribonuclease H-like"/>
    <property type="match status" value="1"/>
</dbReference>
<dbReference type="AlphaFoldDB" id="A0A7S1X9T4"/>
<evidence type="ECO:0000256" key="4">
    <source>
        <dbReference type="ARBA" id="ARBA00022833"/>
    </source>
</evidence>
<evidence type="ECO:0000259" key="7">
    <source>
        <dbReference type="Pfam" id="PF05699"/>
    </source>
</evidence>
<dbReference type="EMBL" id="HBGG01038321">
    <property type="protein sequence ID" value="CAD9218748.1"/>
    <property type="molecule type" value="Transcribed_RNA"/>
</dbReference>
<dbReference type="PANTHER" id="PTHR46481:SF10">
    <property type="entry name" value="ZINC FINGER BED DOMAIN-CONTAINING PROTEIN 39"/>
    <property type="match status" value="1"/>
</dbReference>
<dbReference type="InterPro" id="IPR008906">
    <property type="entry name" value="HATC_C_dom"/>
</dbReference>
<feature type="domain" description="HAT C-terminal dimerisation" evidence="7">
    <location>
        <begin position="382"/>
        <end position="448"/>
    </location>
</feature>
<dbReference type="InterPro" id="IPR012337">
    <property type="entry name" value="RNaseH-like_sf"/>
</dbReference>
<sequence length="539" mass="59795">MNKACVNLVADPPKPSNKRKRDDAESDEEADDEAAAASAAVSTTAAATCSKRKMGLVVESDDESSMKMKTVMTKLQSCITWSKKSSTGWRSMQQAAKAVKADGVKFTTAVKTRFVSRHGMLGSLLAQKATVNHCFHEVAPEKYRCRQPTHSEWTAAEQFYKTLDFLAKVVMKTQDKGHWTLADAALRVAELEDHFKIMANDVPDSFIVDGAREDNALWDSMVDMVTRVSTDISTALEPFVDVFRAFDPERPHMPLAVLLDPRERGGIFVIANGMDKHKAIRVARQYEELLFDLAAKGAKYLADLEANNTGASIQRTASTTPLASTGASAPAGRCSHVIDLFSTQDFSAYGHATNRPTDVEARTRVRVKDEMATFRALERAMPDTSPIEWWKKHSKNPDFTNLAFVAKQIFGIPGSAIECERVFSAAGILTALLRNRMSPERIHQVIFILKNYPFDRELSRLWETEKTMKRFKKMALADDASTLISRYEEEEDGMPEALKSVQGDEEIEYTGLHRVLEAAGMLEEGASGDGADLCSDDDE</sequence>
<evidence type="ECO:0000256" key="6">
    <source>
        <dbReference type="SAM" id="MobiDB-lite"/>
    </source>
</evidence>
<dbReference type="GO" id="GO:0008270">
    <property type="term" value="F:zinc ion binding"/>
    <property type="evidence" value="ECO:0007669"/>
    <property type="project" value="UniProtKB-KW"/>
</dbReference>
<name>A0A7S1X9T4_9CHLO</name>
<dbReference type="GO" id="GO:0046983">
    <property type="term" value="F:protein dimerization activity"/>
    <property type="evidence" value="ECO:0007669"/>
    <property type="project" value="InterPro"/>
</dbReference>
<keyword evidence="5" id="KW-0539">Nucleus</keyword>
<evidence type="ECO:0000256" key="3">
    <source>
        <dbReference type="ARBA" id="ARBA00022771"/>
    </source>
</evidence>
<organism evidence="8">
    <name type="scientific">Tetraselmis chuii</name>
    <dbReference type="NCBI Taxonomy" id="63592"/>
    <lineage>
        <taxon>Eukaryota</taxon>
        <taxon>Viridiplantae</taxon>
        <taxon>Chlorophyta</taxon>
        <taxon>core chlorophytes</taxon>
        <taxon>Chlorodendrophyceae</taxon>
        <taxon>Chlorodendrales</taxon>
        <taxon>Chlorodendraceae</taxon>
        <taxon>Tetraselmis</taxon>
    </lineage>
</organism>
<evidence type="ECO:0000313" key="8">
    <source>
        <dbReference type="EMBL" id="CAD9218748.1"/>
    </source>
</evidence>
<dbReference type="GO" id="GO:0005634">
    <property type="term" value="C:nucleus"/>
    <property type="evidence" value="ECO:0007669"/>
    <property type="project" value="UniProtKB-SubCell"/>
</dbReference>
<comment type="subcellular location">
    <subcellularLocation>
        <location evidence="1">Nucleus</location>
    </subcellularLocation>
</comment>
<protein>
    <recommendedName>
        <fullName evidence="7">HAT C-terminal dimerisation domain-containing protein</fullName>
    </recommendedName>
</protein>
<feature type="region of interest" description="Disordered" evidence="6">
    <location>
        <begin position="1"/>
        <end position="39"/>
    </location>
</feature>
<keyword evidence="4" id="KW-0862">Zinc</keyword>
<gene>
    <name evidence="8" type="ORF">TCHU04912_LOCUS19749</name>
</gene>
<evidence type="ECO:0000256" key="5">
    <source>
        <dbReference type="ARBA" id="ARBA00023242"/>
    </source>
</evidence>